<evidence type="ECO:0000256" key="5">
    <source>
        <dbReference type="ARBA" id="ARBA00022989"/>
    </source>
</evidence>
<feature type="transmembrane region" description="Helical" evidence="7">
    <location>
        <begin position="62"/>
        <end position="84"/>
    </location>
</feature>
<dbReference type="Pfam" id="PF03350">
    <property type="entry name" value="UPF0114"/>
    <property type="match status" value="1"/>
</dbReference>
<keyword evidence="5 7" id="KW-1133">Transmembrane helix</keyword>
<dbReference type="HAMAP" id="MF_00143">
    <property type="entry name" value="UPF0114"/>
    <property type="match status" value="1"/>
</dbReference>
<comment type="caution">
    <text evidence="8">The sequence shown here is derived from an EMBL/GenBank/DDBJ whole genome shotgun (WGS) entry which is preliminary data.</text>
</comment>
<keyword evidence="9" id="KW-1185">Reference proteome</keyword>
<dbReference type="OrthoDB" id="9783569at2"/>
<proteinExistence type="inferred from homology"/>
<evidence type="ECO:0000256" key="1">
    <source>
        <dbReference type="ARBA" id="ARBA00004651"/>
    </source>
</evidence>
<feature type="transmembrane region" description="Helical" evidence="7">
    <location>
        <begin position="140"/>
        <end position="161"/>
    </location>
</feature>
<keyword evidence="4 7" id="KW-0812">Transmembrane</keyword>
<evidence type="ECO:0000256" key="4">
    <source>
        <dbReference type="ARBA" id="ARBA00022692"/>
    </source>
</evidence>
<dbReference type="PANTHER" id="PTHR38596:SF1">
    <property type="entry name" value="UPF0114 PROTEIN YQHA"/>
    <property type="match status" value="1"/>
</dbReference>
<gene>
    <name evidence="8" type="ORF">F1189_20730</name>
</gene>
<dbReference type="Proteomes" id="UP000325255">
    <property type="component" value="Unassembled WGS sequence"/>
</dbReference>
<feature type="transmembrane region" description="Helical" evidence="7">
    <location>
        <begin position="21"/>
        <end position="42"/>
    </location>
</feature>
<dbReference type="InterPro" id="IPR005134">
    <property type="entry name" value="UPF0114"/>
</dbReference>
<evidence type="ECO:0000256" key="7">
    <source>
        <dbReference type="HAMAP-Rule" id="MF_00143"/>
    </source>
</evidence>
<feature type="transmembrane region" description="Helical" evidence="7">
    <location>
        <begin position="116"/>
        <end position="134"/>
    </location>
</feature>
<evidence type="ECO:0000256" key="6">
    <source>
        <dbReference type="ARBA" id="ARBA00023136"/>
    </source>
</evidence>
<reference evidence="8 9" key="1">
    <citation type="submission" date="2019-09" db="EMBL/GenBank/DDBJ databases">
        <title>Genome sequence of Rhodovastum atsumiense, a diverse member of the Acetobacteraceae family of non-sulfur purple photosynthetic bacteria.</title>
        <authorList>
            <person name="Meyer T."/>
            <person name="Kyndt J."/>
        </authorList>
    </citation>
    <scope>NUCLEOTIDE SEQUENCE [LARGE SCALE GENOMIC DNA]</scope>
    <source>
        <strain evidence="8 9">DSM 21279</strain>
    </source>
</reference>
<keyword evidence="6 7" id="KW-0472">Membrane</keyword>
<evidence type="ECO:0000313" key="8">
    <source>
        <dbReference type="EMBL" id="KAA5610164.1"/>
    </source>
</evidence>
<dbReference type="AlphaFoldDB" id="A0A5M6IPG2"/>
<organism evidence="8 9">
    <name type="scientific">Rhodovastum atsumiense</name>
    <dbReference type="NCBI Taxonomy" id="504468"/>
    <lineage>
        <taxon>Bacteria</taxon>
        <taxon>Pseudomonadati</taxon>
        <taxon>Pseudomonadota</taxon>
        <taxon>Alphaproteobacteria</taxon>
        <taxon>Acetobacterales</taxon>
        <taxon>Acetobacteraceae</taxon>
        <taxon>Rhodovastum</taxon>
    </lineage>
</organism>
<evidence type="ECO:0000256" key="2">
    <source>
        <dbReference type="ARBA" id="ARBA00005774"/>
    </source>
</evidence>
<dbReference type="EMBL" id="VWPK01000037">
    <property type="protein sequence ID" value="KAA5610164.1"/>
    <property type="molecule type" value="Genomic_DNA"/>
</dbReference>
<protein>
    <recommendedName>
        <fullName evidence="7">UPF0114 protein F1189_20730</fullName>
    </recommendedName>
</protein>
<dbReference type="GO" id="GO:0005886">
    <property type="term" value="C:plasma membrane"/>
    <property type="evidence" value="ECO:0007669"/>
    <property type="project" value="UniProtKB-SubCell"/>
</dbReference>
<name>A0A5M6IPG2_9PROT</name>
<keyword evidence="3 7" id="KW-1003">Cell membrane</keyword>
<sequence>MRPERNGEVMERNIEILLLATRWLLVPLYLGLLASVLGIYAMVGRELLHLVTSLTTISEAELVLVILSILDLVLVANLVVMVAISSYESFVSRIDVDREKPEWLGKMDASNVKMKVSLSIVMVSAINLLRAFMMDTPAERLPLLAGVHIVFLLSTLAVAVVERVHGKDK</sequence>
<comment type="similarity">
    <text evidence="2 7">Belongs to the UPF0114 family.</text>
</comment>
<evidence type="ECO:0000313" key="9">
    <source>
        <dbReference type="Proteomes" id="UP000325255"/>
    </source>
</evidence>
<dbReference type="PANTHER" id="PTHR38596">
    <property type="entry name" value="UPF0114 PROTEIN YQHA"/>
    <property type="match status" value="1"/>
</dbReference>
<dbReference type="InterPro" id="IPR020761">
    <property type="entry name" value="UPF0114_bac"/>
</dbReference>
<accession>A0A5M6IPG2</accession>
<evidence type="ECO:0000256" key="3">
    <source>
        <dbReference type="ARBA" id="ARBA00022475"/>
    </source>
</evidence>
<comment type="subcellular location">
    <subcellularLocation>
        <location evidence="1 7">Cell membrane</location>
        <topology evidence="1 7">Multi-pass membrane protein</topology>
    </subcellularLocation>
</comment>